<sequence length="67" mass="7618">MPEKRSSFPTPTSPAEWKRLEAAAATELARRTAQAHLQILGLLRTHGHLLSDAQRRRLHKRLLRGGR</sequence>
<reference evidence="1 2" key="1">
    <citation type="submission" date="2014-09" db="EMBL/GenBank/DDBJ databases">
        <title>A draft genome sequence for Xanthomonas axonopodis pv. vasculorum NCPPB 900.</title>
        <authorList>
            <person name="Harrison J."/>
            <person name="Studholme D.J."/>
        </authorList>
    </citation>
    <scope>NUCLEOTIDE SEQUENCE [LARGE SCALE GENOMIC DNA]</scope>
    <source>
        <strain evidence="1 2">NCPPB 900</strain>
    </source>
</reference>
<dbReference type="HOGENOM" id="CLU_205424_0_0_6"/>
<accession>A0A098Q1P2</accession>
<organism evidence="1 2">
    <name type="scientific">Xanthomonas axonopodis pv. vasculorum</name>
    <dbReference type="NCBI Taxonomy" id="325777"/>
    <lineage>
        <taxon>Bacteria</taxon>
        <taxon>Pseudomonadati</taxon>
        <taxon>Pseudomonadota</taxon>
        <taxon>Gammaproteobacteria</taxon>
        <taxon>Lysobacterales</taxon>
        <taxon>Lysobacteraceae</taxon>
        <taxon>Xanthomonas</taxon>
    </lineage>
</organism>
<protein>
    <submittedName>
        <fullName evidence="1">Uncharacterized protein</fullName>
    </submittedName>
</protein>
<dbReference type="Proteomes" id="UP000028012">
    <property type="component" value="Unassembled WGS sequence"/>
</dbReference>
<evidence type="ECO:0000313" key="2">
    <source>
        <dbReference type="Proteomes" id="UP000028012"/>
    </source>
</evidence>
<comment type="caution">
    <text evidence="1">The sequence shown here is derived from an EMBL/GenBank/DDBJ whole genome shotgun (WGS) entry which is preliminary data.</text>
</comment>
<dbReference type="AlphaFoldDB" id="A0A098Q1P2"/>
<dbReference type="RefSeq" id="WP_042823064.1">
    <property type="nucleotide sequence ID" value="NZ_CP053649.1"/>
</dbReference>
<evidence type="ECO:0000313" key="1">
    <source>
        <dbReference type="EMBL" id="KGE51852.1"/>
    </source>
</evidence>
<name>A0A098Q1P2_9XANT</name>
<dbReference type="GeneID" id="58003907"/>
<dbReference type="EMBL" id="JPHD02000085">
    <property type="protein sequence ID" value="KGE51852.1"/>
    <property type="molecule type" value="Genomic_DNA"/>
</dbReference>
<proteinExistence type="predicted"/>
<gene>
    <name evidence="1" type="ORF">GW15_0212495</name>
</gene>